<dbReference type="Proteomes" id="UP001141327">
    <property type="component" value="Unassembled WGS sequence"/>
</dbReference>
<protein>
    <submittedName>
        <fullName evidence="2">Uncharacterized protein</fullName>
    </submittedName>
</protein>
<gene>
    <name evidence="2" type="ORF">PAPYR_9525</name>
</gene>
<accession>A0ABQ8U843</accession>
<name>A0ABQ8U843_9EUKA</name>
<dbReference type="EMBL" id="JAPMOS010000105">
    <property type="protein sequence ID" value="KAJ4455499.1"/>
    <property type="molecule type" value="Genomic_DNA"/>
</dbReference>
<proteinExistence type="predicted"/>
<feature type="region of interest" description="Disordered" evidence="1">
    <location>
        <begin position="123"/>
        <end position="219"/>
    </location>
</feature>
<sequence>MRTVHSWTPLDQPSVPMAVPPSGSVACFRCGVLGDAFFLRDSFAHGCSDIRAVSSTSLVFVLFSRYFVPSLHDTPPLDFQLLPNVHPTPVVILLVPIHRVNYIYPTLYPLFLDHRTKAVSLHAIPNSQRSGKPARGGDGEKAKPQSTIPAHGSFTHNPPVARALGTSSDGMRSTKPPSHRPESKSRSFNLILVRGGKTTRCKPPHHTARADIARDGQASRRRDLQYGVAIGHTAAAGHALGVPVCWWEKKKGIY</sequence>
<evidence type="ECO:0000256" key="1">
    <source>
        <dbReference type="SAM" id="MobiDB-lite"/>
    </source>
</evidence>
<evidence type="ECO:0000313" key="3">
    <source>
        <dbReference type="Proteomes" id="UP001141327"/>
    </source>
</evidence>
<keyword evidence="3" id="KW-1185">Reference proteome</keyword>
<organism evidence="2 3">
    <name type="scientific">Paratrimastix pyriformis</name>
    <dbReference type="NCBI Taxonomy" id="342808"/>
    <lineage>
        <taxon>Eukaryota</taxon>
        <taxon>Metamonada</taxon>
        <taxon>Preaxostyla</taxon>
        <taxon>Paratrimastigidae</taxon>
        <taxon>Paratrimastix</taxon>
    </lineage>
</organism>
<dbReference type="PROSITE" id="PS51257">
    <property type="entry name" value="PROKAR_LIPOPROTEIN"/>
    <property type="match status" value="1"/>
</dbReference>
<comment type="caution">
    <text evidence="2">The sequence shown here is derived from an EMBL/GenBank/DDBJ whole genome shotgun (WGS) entry which is preliminary data.</text>
</comment>
<evidence type="ECO:0000313" key="2">
    <source>
        <dbReference type="EMBL" id="KAJ4455499.1"/>
    </source>
</evidence>
<reference evidence="2" key="1">
    <citation type="journal article" date="2022" name="bioRxiv">
        <title>Genomics of Preaxostyla Flagellates Illuminates Evolutionary Transitions and the Path Towards Mitochondrial Loss.</title>
        <authorList>
            <person name="Novak L.V.F."/>
            <person name="Treitli S.C."/>
            <person name="Pyrih J."/>
            <person name="Halakuc P."/>
            <person name="Pipaliya S.V."/>
            <person name="Vacek V."/>
            <person name="Brzon O."/>
            <person name="Soukal P."/>
            <person name="Eme L."/>
            <person name="Dacks J.B."/>
            <person name="Karnkowska A."/>
            <person name="Elias M."/>
            <person name="Hampl V."/>
        </authorList>
    </citation>
    <scope>NUCLEOTIDE SEQUENCE</scope>
    <source>
        <strain evidence="2">RCP-MX</strain>
    </source>
</reference>
<feature type="compositionally biased region" description="Basic and acidic residues" evidence="1">
    <location>
        <begin position="208"/>
        <end position="219"/>
    </location>
</feature>
<feature type="compositionally biased region" description="Basic residues" evidence="1">
    <location>
        <begin position="197"/>
        <end position="207"/>
    </location>
</feature>